<evidence type="ECO:0000313" key="2">
    <source>
        <dbReference type="EMBL" id="MBB4238369.1"/>
    </source>
</evidence>
<comment type="caution">
    <text evidence="2">The sequence shown here is derived from an EMBL/GenBank/DDBJ whole genome shotgun (WGS) entry which is preliminary data.</text>
</comment>
<evidence type="ECO:0000256" key="1">
    <source>
        <dbReference type="ARBA" id="ARBA00022649"/>
    </source>
</evidence>
<dbReference type="InterPro" id="IPR035093">
    <property type="entry name" value="RelE/ParE_toxin_dom_sf"/>
</dbReference>
<keyword evidence="1" id="KW-1277">Toxin-antitoxin system</keyword>
<dbReference type="EMBL" id="JACIFY010000021">
    <property type="protein sequence ID" value="MBB4238369.1"/>
    <property type="molecule type" value="Genomic_DNA"/>
</dbReference>
<accession>A0A7W6R7M0</accession>
<dbReference type="AlphaFoldDB" id="A0A7W6R7M0"/>
<dbReference type="Gene3D" id="3.30.2310.20">
    <property type="entry name" value="RelE-like"/>
    <property type="match status" value="1"/>
</dbReference>
<dbReference type="Proteomes" id="UP000540909">
    <property type="component" value="Unassembled WGS sequence"/>
</dbReference>
<reference evidence="2 3" key="1">
    <citation type="submission" date="2020-08" db="EMBL/GenBank/DDBJ databases">
        <title>Genomic Encyclopedia of Type Strains, Phase IV (KMG-V): Genome sequencing to study the core and pangenomes of soil and plant-associated prokaryotes.</title>
        <authorList>
            <person name="Whitman W."/>
        </authorList>
    </citation>
    <scope>NUCLEOTIDE SEQUENCE [LARGE SCALE GENOMIC DNA]</scope>
    <source>
        <strain evidence="2 3">SEMIA 4089</strain>
    </source>
</reference>
<dbReference type="Pfam" id="PF05016">
    <property type="entry name" value="ParE_toxin"/>
    <property type="match status" value="1"/>
</dbReference>
<evidence type="ECO:0000313" key="3">
    <source>
        <dbReference type="Proteomes" id="UP000540909"/>
    </source>
</evidence>
<proteinExistence type="predicted"/>
<name>A0A7W6R7M0_9HYPH</name>
<gene>
    <name evidence="2" type="ORF">GGD57_004981</name>
</gene>
<dbReference type="InterPro" id="IPR007712">
    <property type="entry name" value="RelE/ParE_toxin"/>
</dbReference>
<organism evidence="2 3">
    <name type="scientific">Rhizobium esperanzae</name>
    <dbReference type="NCBI Taxonomy" id="1967781"/>
    <lineage>
        <taxon>Bacteria</taxon>
        <taxon>Pseudomonadati</taxon>
        <taxon>Pseudomonadota</taxon>
        <taxon>Alphaproteobacteria</taxon>
        <taxon>Hyphomicrobiales</taxon>
        <taxon>Rhizobiaceae</taxon>
        <taxon>Rhizobium/Agrobacterium group</taxon>
        <taxon>Rhizobium</taxon>
    </lineage>
</organism>
<sequence length="85" mass="9858">MFRYIARDDPVAAKRLIDQIGQKIEQIARSGFTGVNRNWLSPGLRAIIHKNRCIYFVVRDDELHVLRVLHGREDASPEDFIESSH</sequence>
<protein>
    <submittedName>
        <fullName evidence="2">Toxin ParE1/3/4</fullName>
    </submittedName>
</protein>